<dbReference type="EMBL" id="BFAA01012256">
    <property type="protein sequence ID" value="GCB80297.1"/>
    <property type="molecule type" value="Genomic_DNA"/>
</dbReference>
<organism evidence="2 3">
    <name type="scientific">Scyliorhinus torazame</name>
    <name type="common">Cloudy catshark</name>
    <name type="synonym">Catulus torazame</name>
    <dbReference type="NCBI Taxonomy" id="75743"/>
    <lineage>
        <taxon>Eukaryota</taxon>
        <taxon>Metazoa</taxon>
        <taxon>Chordata</taxon>
        <taxon>Craniata</taxon>
        <taxon>Vertebrata</taxon>
        <taxon>Chondrichthyes</taxon>
        <taxon>Elasmobranchii</taxon>
        <taxon>Galeomorphii</taxon>
        <taxon>Galeoidea</taxon>
        <taxon>Carcharhiniformes</taxon>
        <taxon>Scyliorhinidae</taxon>
        <taxon>Scyliorhinus</taxon>
    </lineage>
</organism>
<protein>
    <recommendedName>
        <fullName evidence="1">Sorting nexin C-terminal domain-containing protein</fullName>
    </recommendedName>
</protein>
<dbReference type="OrthoDB" id="5957963at2759"/>
<dbReference type="InterPro" id="IPR013937">
    <property type="entry name" value="Sorting_nexin_C"/>
</dbReference>
<proteinExistence type="predicted"/>
<dbReference type="GO" id="GO:0035091">
    <property type="term" value="F:phosphatidylinositol binding"/>
    <property type="evidence" value="ECO:0007669"/>
    <property type="project" value="TreeGrafter"/>
</dbReference>
<dbReference type="AlphaFoldDB" id="A0A401Q4K6"/>
<comment type="caution">
    <text evidence="2">The sequence shown here is derived from an EMBL/GenBank/DDBJ whole genome shotgun (WGS) entry which is preliminary data.</text>
</comment>
<feature type="non-terminal residue" evidence="2">
    <location>
        <position position="1"/>
    </location>
</feature>
<dbReference type="STRING" id="75743.A0A401Q4K6"/>
<accession>A0A401Q4K6</accession>
<sequence>LLLDLKKSTCSALVSIGSTKWIGLAPDPLFPTSCSVGIQTKRLDWLHHLLMGVRILFKNTLEAYSDNYLQYKLSQLLQEHRVVSLITLLRDSVFCENTEPRSIEGKQRRAKQTFDEMMNYIPDFFVKCIGEEAKYEGIRLLFEGLQQPVLNKQLTYVLLDIVLQELFPELSKVQKEGTSTSMWK</sequence>
<reference evidence="2 3" key="1">
    <citation type="journal article" date="2018" name="Nat. Ecol. Evol.">
        <title>Shark genomes provide insights into elasmobranch evolution and the origin of vertebrates.</title>
        <authorList>
            <person name="Hara Y"/>
            <person name="Yamaguchi K"/>
            <person name="Onimaru K"/>
            <person name="Kadota M"/>
            <person name="Koyanagi M"/>
            <person name="Keeley SD"/>
            <person name="Tatsumi K"/>
            <person name="Tanaka K"/>
            <person name="Motone F"/>
            <person name="Kageyama Y"/>
            <person name="Nozu R"/>
            <person name="Adachi N"/>
            <person name="Nishimura O"/>
            <person name="Nakagawa R"/>
            <person name="Tanegashima C"/>
            <person name="Kiyatake I"/>
            <person name="Matsumoto R"/>
            <person name="Murakumo K"/>
            <person name="Nishida K"/>
            <person name="Terakita A"/>
            <person name="Kuratani S"/>
            <person name="Sato K"/>
            <person name="Hyodo S Kuraku.S."/>
        </authorList>
    </citation>
    <scope>NUCLEOTIDE SEQUENCE [LARGE SCALE GENOMIC DNA]</scope>
</reference>
<dbReference type="GO" id="GO:0005770">
    <property type="term" value="C:late endosome"/>
    <property type="evidence" value="ECO:0007669"/>
    <property type="project" value="TreeGrafter"/>
</dbReference>
<dbReference type="Pfam" id="PF08628">
    <property type="entry name" value="Nexin_C"/>
    <property type="match status" value="1"/>
</dbReference>
<evidence type="ECO:0000259" key="1">
    <source>
        <dbReference type="Pfam" id="PF08628"/>
    </source>
</evidence>
<dbReference type="PANTHER" id="PTHR22775">
    <property type="entry name" value="SORTING NEXIN"/>
    <property type="match status" value="1"/>
</dbReference>
<dbReference type="PANTHER" id="PTHR22775:SF44">
    <property type="entry name" value="SORTING NEXIN-14"/>
    <property type="match status" value="1"/>
</dbReference>
<evidence type="ECO:0000313" key="3">
    <source>
        <dbReference type="Proteomes" id="UP000288216"/>
    </source>
</evidence>
<keyword evidence="3" id="KW-1185">Reference proteome</keyword>
<gene>
    <name evidence="2" type="ORF">scyTo_0018066</name>
</gene>
<name>A0A401Q4K6_SCYTO</name>
<evidence type="ECO:0000313" key="2">
    <source>
        <dbReference type="EMBL" id="GCB80297.1"/>
    </source>
</evidence>
<dbReference type="Proteomes" id="UP000288216">
    <property type="component" value="Unassembled WGS sequence"/>
</dbReference>
<dbReference type="OMA" id="ARNDNQF"/>
<dbReference type="GO" id="GO:0097352">
    <property type="term" value="P:autophagosome maturation"/>
    <property type="evidence" value="ECO:0007669"/>
    <property type="project" value="TreeGrafter"/>
</dbReference>
<feature type="domain" description="Sorting nexin C-terminal" evidence="1">
    <location>
        <begin position="45"/>
        <end position="148"/>
    </location>
</feature>